<dbReference type="PANTHER" id="PTHR44688">
    <property type="entry name" value="DNA-BINDING TRANSCRIPTIONAL ACTIVATOR DEVR_DOSR"/>
    <property type="match status" value="1"/>
</dbReference>
<evidence type="ECO:0000259" key="5">
    <source>
        <dbReference type="PROSITE" id="PS50043"/>
    </source>
</evidence>
<protein>
    <recommendedName>
        <fullName evidence="5">HTH luxR-type domain-containing protein</fullName>
    </recommendedName>
</protein>
<evidence type="ECO:0000256" key="1">
    <source>
        <dbReference type="ARBA" id="ARBA00023015"/>
    </source>
</evidence>
<organism evidence="6 7">
    <name type="scientific">Gandjariella thermophila</name>
    <dbReference type="NCBI Taxonomy" id="1931992"/>
    <lineage>
        <taxon>Bacteria</taxon>
        <taxon>Bacillati</taxon>
        <taxon>Actinomycetota</taxon>
        <taxon>Actinomycetes</taxon>
        <taxon>Pseudonocardiales</taxon>
        <taxon>Pseudonocardiaceae</taxon>
        <taxon>Gandjariella</taxon>
    </lineage>
</organism>
<dbReference type="AlphaFoldDB" id="A0A4D4JCW6"/>
<keyword evidence="3" id="KW-0804">Transcription</keyword>
<sequence>MRSVTNSTAYARGARPRQPNPALTDRERQVLALIAEGHPNVKIGLELHLSEHTVKSHVRRIMRKLHARSRTHVVTIAYRRGYLSTQVSDSAMTGTRRDPVERP</sequence>
<evidence type="ECO:0000256" key="2">
    <source>
        <dbReference type="ARBA" id="ARBA00023125"/>
    </source>
</evidence>
<evidence type="ECO:0000313" key="6">
    <source>
        <dbReference type="EMBL" id="GDY33232.1"/>
    </source>
</evidence>
<dbReference type="Gene3D" id="1.10.10.10">
    <property type="entry name" value="Winged helix-like DNA-binding domain superfamily/Winged helix DNA-binding domain"/>
    <property type="match status" value="1"/>
</dbReference>
<dbReference type="PANTHER" id="PTHR44688:SF16">
    <property type="entry name" value="DNA-BINDING TRANSCRIPTIONAL ACTIVATOR DEVR_DOSR"/>
    <property type="match status" value="1"/>
</dbReference>
<keyword evidence="7" id="KW-1185">Reference proteome</keyword>
<evidence type="ECO:0000256" key="3">
    <source>
        <dbReference type="ARBA" id="ARBA00023163"/>
    </source>
</evidence>
<accession>A0A4D4JCW6</accession>
<reference evidence="7" key="1">
    <citation type="submission" date="2019-04" db="EMBL/GenBank/DDBJ databases">
        <title>Draft genome sequence of Pseudonocardiaceae bacterium SL3-2-4.</title>
        <authorList>
            <person name="Ningsih F."/>
            <person name="Yokota A."/>
            <person name="Sakai Y."/>
            <person name="Nanatani K."/>
            <person name="Yabe S."/>
            <person name="Oetari A."/>
            <person name="Sjamsuridzal W."/>
        </authorList>
    </citation>
    <scope>NUCLEOTIDE SEQUENCE [LARGE SCALE GENOMIC DNA]</scope>
    <source>
        <strain evidence="7">SL3-2-4</strain>
    </source>
</reference>
<evidence type="ECO:0000256" key="4">
    <source>
        <dbReference type="SAM" id="MobiDB-lite"/>
    </source>
</evidence>
<keyword evidence="2" id="KW-0238">DNA-binding</keyword>
<dbReference type="SUPFAM" id="SSF46894">
    <property type="entry name" value="C-terminal effector domain of the bipartite response regulators"/>
    <property type="match status" value="1"/>
</dbReference>
<evidence type="ECO:0000313" key="7">
    <source>
        <dbReference type="Proteomes" id="UP000298860"/>
    </source>
</evidence>
<proteinExistence type="predicted"/>
<dbReference type="PROSITE" id="PS50043">
    <property type="entry name" value="HTH_LUXR_2"/>
    <property type="match status" value="1"/>
</dbReference>
<dbReference type="GO" id="GO:0006355">
    <property type="term" value="P:regulation of DNA-templated transcription"/>
    <property type="evidence" value="ECO:0007669"/>
    <property type="project" value="InterPro"/>
</dbReference>
<comment type="caution">
    <text evidence="6">The sequence shown here is derived from an EMBL/GenBank/DDBJ whole genome shotgun (WGS) entry which is preliminary data.</text>
</comment>
<name>A0A4D4JCW6_9PSEU</name>
<keyword evidence="1" id="KW-0805">Transcription regulation</keyword>
<feature type="domain" description="HTH luxR-type" evidence="5">
    <location>
        <begin position="16"/>
        <end position="81"/>
    </location>
</feature>
<dbReference type="CDD" id="cd06170">
    <property type="entry name" value="LuxR_C_like"/>
    <property type="match status" value="1"/>
</dbReference>
<dbReference type="SMART" id="SM00421">
    <property type="entry name" value="HTH_LUXR"/>
    <property type="match status" value="1"/>
</dbReference>
<dbReference type="EMBL" id="BJFL01000037">
    <property type="protein sequence ID" value="GDY33232.1"/>
    <property type="molecule type" value="Genomic_DNA"/>
</dbReference>
<gene>
    <name evidence="6" type="ORF">GTS_48650</name>
</gene>
<dbReference type="Proteomes" id="UP000298860">
    <property type="component" value="Unassembled WGS sequence"/>
</dbReference>
<feature type="region of interest" description="Disordered" evidence="4">
    <location>
        <begin position="1"/>
        <end position="24"/>
    </location>
</feature>
<dbReference type="OrthoDB" id="4865864at2"/>
<dbReference type="PRINTS" id="PR00038">
    <property type="entry name" value="HTHLUXR"/>
</dbReference>
<dbReference type="PROSITE" id="PS00622">
    <property type="entry name" value="HTH_LUXR_1"/>
    <property type="match status" value="1"/>
</dbReference>
<dbReference type="InterPro" id="IPR000792">
    <property type="entry name" value="Tscrpt_reg_LuxR_C"/>
</dbReference>
<dbReference type="InterPro" id="IPR036388">
    <property type="entry name" value="WH-like_DNA-bd_sf"/>
</dbReference>
<dbReference type="GO" id="GO:0003677">
    <property type="term" value="F:DNA binding"/>
    <property type="evidence" value="ECO:0007669"/>
    <property type="project" value="UniProtKB-KW"/>
</dbReference>
<dbReference type="Pfam" id="PF00196">
    <property type="entry name" value="GerE"/>
    <property type="match status" value="1"/>
</dbReference>
<dbReference type="InterPro" id="IPR016032">
    <property type="entry name" value="Sig_transdc_resp-reg_C-effctor"/>
</dbReference>